<protein>
    <recommendedName>
        <fullName evidence="5">ATPase P</fullName>
    </recommendedName>
</protein>
<keyword evidence="2" id="KW-0812">Transmembrane</keyword>
<dbReference type="SUPFAM" id="SSF81660">
    <property type="entry name" value="Metal cation-transporting ATPase, ATP-binding domain N"/>
    <property type="match status" value="1"/>
</dbReference>
<feature type="transmembrane region" description="Helical" evidence="2">
    <location>
        <begin position="155"/>
        <end position="174"/>
    </location>
</feature>
<keyword evidence="2" id="KW-0472">Membrane</keyword>
<feature type="transmembrane region" description="Helical" evidence="2">
    <location>
        <begin position="53"/>
        <end position="72"/>
    </location>
</feature>
<comment type="similarity">
    <text evidence="1">Belongs to the cation transport ATPase (P-type) (TC 3.A.3) family. Type IB subfamily.</text>
</comment>
<dbReference type="Proteomes" id="UP000244870">
    <property type="component" value="Chromosome"/>
</dbReference>
<evidence type="ECO:0000256" key="2">
    <source>
        <dbReference type="SAM" id="Phobius"/>
    </source>
</evidence>
<proteinExistence type="inferred from homology"/>
<reference evidence="3 4" key="1">
    <citation type="submission" date="2017-04" db="EMBL/GenBank/DDBJ databases">
        <title>Weissella cibaria strain m2 complete genome.</title>
        <authorList>
            <person name="Pan Q."/>
            <person name="Tan M."/>
            <person name="Yao F."/>
            <person name="Su S."/>
        </authorList>
    </citation>
    <scope>NUCLEOTIDE SEQUENCE [LARGE SCALE GENOMIC DNA]</scope>
    <source>
        <strain evidence="3 4">M2</strain>
    </source>
</reference>
<dbReference type="Gene3D" id="3.40.1110.10">
    <property type="entry name" value="Calcium-transporting ATPase, cytoplasmic domain N"/>
    <property type="match status" value="1"/>
</dbReference>
<accession>A0A2S1KPL9</accession>
<keyword evidence="2" id="KW-1133">Transmembrane helix</keyword>
<dbReference type="AlphaFoldDB" id="A0A2S1KPL9"/>
<feature type="transmembrane region" description="Helical" evidence="2">
    <location>
        <begin position="116"/>
        <end position="135"/>
    </location>
</feature>
<evidence type="ECO:0000313" key="4">
    <source>
        <dbReference type="Proteomes" id="UP000244870"/>
    </source>
</evidence>
<organism evidence="3 4">
    <name type="scientific">Weissella cibaria</name>
    <dbReference type="NCBI Taxonomy" id="137591"/>
    <lineage>
        <taxon>Bacteria</taxon>
        <taxon>Bacillati</taxon>
        <taxon>Bacillota</taxon>
        <taxon>Bacilli</taxon>
        <taxon>Lactobacillales</taxon>
        <taxon>Lactobacillaceae</taxon>
        <taxon>Weissella</taxon>
    </lineage>
</organism>
<dbReference type="InterPro" id="IPR023299">
    <property type="entry name" value="ATPase_P-typ_cyto_dom_N"/>
</dbReference>
<dbReference type="InterPro" id="IPR023214">
    <property type="entry name" value="HAD_sf"/>
</dbReference>
<dbReference type="GO" id="GO:0016020">
    <property type="term" value="C:membrane"/>
    <property type="evidence" value="ECO:0007669"/>
    <property type="project" value="TreeGrafter"/>
</dbReference>
<dbReference type="GO" id="GO:0022857">
    <property type="term" value="F:transmembrane transporter activity"/>
    <property type="evidence" value="ECO:0007669"/>
    <property type="project" value="TreeGrafter"/>
</dbReference>
<dbReference type="PANTHER" id="PTHR48085:SF1">
    <property type="entry name" value="CATION TRANSPORTING ATPASE (E1-E2 FAMILY)"/>
    <property type="match status" value="1"/>
</dbReference>
<feature type="transmembrane region" description="Helical" evidence="2">
    <location>
        <begin position="180"/>
        <end position="201"/>
    </location>
</feature>
<name>A0A2S1KPL9_9LACO</name>
<dbReference type="Gene3D" id="3.40.50.1000">
    <property type="entry name" value="HAD superfamily/HAD-like"/>
    <property type="match status" value="1"/>
</dbReference>
<evidence type="ECO:0008006" key="5">
    <source>
        <dbReference type="Google" id="ProtNLM"/>
    </source>
</evidence>
<dbReference type="PANTHER" id="PTHR48085">
    <property type="entry name" value="CADMIUM/ZINC-TRANSPORTING ATPASE HMA2-RELATED"/>
    <property type="match status" value="1"/>
</dbReference>
<evidence type="ECO:0000313" key="3">
    <source>
        <dbReference type="EMBL" id="AWF94873.1"/>
    </source>
</evidence>
<dbReference type="GO" id="GO:0000166">
    <property type="term" value="F:nucleotide binding"/>
    <property type="evidence" value="ECO:0007669"/>
    <property type="project" value="InterPro"/>
</dbReference>
<feature type="transmembrane region" description="Helical" evidence="2">
    <location>
        <begin position="84"/>
        <end position="104"/>
    </location>
</feature>
<dbReference type="InterPro" id="IPR051014">
    <property type="entry name" value="Cation_Transport_ATPase_IB"/>
</dbReference>
<dbReference type="EMBL" id="CP020928">
    <property type="protein sequence ID" value="AWF94873.1"/>
    <property type="molecule type" value="Genomic_DNA"/>
</dbReference>
<feature type="transmembrane region" description="Helical" evidence="2">
    <location>
        <begin position="509"/>
        <end position="530"/>
    </location>
</feature>
<evidence type="ECO:0000256" key="1">
    <source>
        <dbReference type="ARBA" id="ARBA00006024"/>
    </source>
</evidence>
<gene>
    <name evidence="3" type="ORF">B6254_0452</name>
</gene>
<sequence>MTLGGCETMLTLQLRYLRYAIASAVLTIITALTMPLLQGKAALLHIPVPHFELIAFSVTAIFIVLVNVRMLMQAYRQQKETQLTTLWVPVVGQALWFATVAWLHEMPAAGDFLRTMTLPFALAGVTLLLLSLGLLQRRERAIPLDAMMQQNARRLTWITVVLAIYALLFFGMTLNWQSGLAVATSVLLIVDPRWPAFWAGWRRFKILRALAADGVTFQNPQVLDYVHDVKHVVVEKTGILTSDTIVVRSVLSVDERYSDFDILGITTGLLEPFDSELTRSVLAFAEERGVYPSSASELDLMPLVGVKGVILNERFSIVSAAYAVDQKFAIDAETLQSYQELGNSVSYIVDGLQVIGVITFGSSLNNALLAVDRLFTEQGLQVRMATADTTGSTMQVKKLMGSLTETVADLTPAGKQAQLVAWLNQDNTMLITNQPLPADVQPTITVAVGDQPVNADIHVATVTDLRKLWDTTEALFSTDTKVLRWTSVVMVLFLLLAAGLGIFISPYFFVAPVVATILRLALSLTLLTVVDPES</sequence>
<feature type="transmembrane region" description="Helical" evidence="2">
    <location>
        <begin position="16"/>
        <end position="37"/>
    </location>
</feature>
<feature type="transmembrane region" description="Helical" evidence="2">
    <location>
        <begin position="482"/>
        <end position="503"/>
    </location>
</feature>